<evidence type="ECO:0000313" key="2">
    <source>
        <dbReference type="Proteomes" id="UP000523139"/>
    </source>
</evidence>
<dbReference type="RefSeq" id="WP_168888670.1">
    <property type="nucleotide sequence ID" value="NZ_JABAHY010000027.1"/>
</dbReference>
<accession>A0A7X8YF57</accession>
<organism evidence="1 2">
    <name type="scientific">Nesterenkonia sedimenti</name>
    <dbReference type="NCBI Taxonomy" id="1463632"/>
    <lineage>
        <taxon>Bacteria</taxon>
        <taxon>Bacillati</taxon>
        <taxon>Actinomycetota</taxon>
        <taxon>Actinomycetes</taxon>
        <taxon>Micrococcales</taxon>
        <taxon>Micrococcaceae</taxon>
        <taxon>Nesterenkonia</taxon>
    </lineage>
</organism>
<evidence type="ECO:0000313" key="1">
    <source>
        <dbReference type="EMBL" id="NLS11185.1"/>
    </source>
</evidence>
<dbReference type="AlphaFoldDB" id="A0A7X8YF57"/>
<proteinExistence type="predicted"/>
<keyword evidence="2" id="KW-1185">Reference proteome</keyword>
<reference evidence="1 2" key="1">
    <citation type="submission" date="2020-04" db="EMBL/GenBank/DDBJ databases">
        <title>Nesterenkonia sp. nov., isolated from marine sediment.</title>
        <authorList>
            <person name="Zhang G."/>
        </authorList>
    </citation>
    <scope>NUCLEOTIDE SEQUENCE [LARGE SCALE GENOMIC DNA]</scope>
    <source>
        <strain evidence="1 2">MY13</strain>
    </source>
</reference>
<name>A0A7X8YF57_9MICC</name>
<protein>
    <recommendedName>
        <fullName evidence="3">Helix-turn-helix domain-containing protein</fullName>
    </recommendedName>
</protein>
<dbReference type="Gene3D" id="1.10.10.60">
    <property type="entry name" value="Homeodomain-like"/>
    <property type="match status" value="1"/>
</dbReference>
<dbReference type="EMBL" id="JABAHY010000027">
    <property type="protein sequence ID" value="NLS11185.1"/>
    <property type="molecule type" value="Genomic_DNA"/>
</dbReference>
<dbReference type="Proteomes" id="UP000523139">
    <property type="component" value="Unassembled WGS sequence"/>
</dbReference>
<sequence>MAQTFLDASQVDELVAMYLGGKTMREVAGHFDVHRTTVAIHLRRRSVPVRRGKLSAAQVAEIGTLYDQGFTLAEIGARFAVGQNIARRAVLHAGGMIRRPGRRAQTTLA</sequence>
<comment type="caution">
    <text evidence="1">The sequence shown here is derived from an EMBL/GenBank/DDBJ whole genome shotgun (WGS) entry which is preliminary data.</text>
</comment>
<evidence type="ECO:0008006" key="3">
    <source>
        <dbReference type="Google" id="ProtNLM"/>
    </source>
</evidence>
<gene>
    <name evidence="1" type="ORF">HGQ17_14500</name>
</gene>